<dbReference type="Proteomes" id="UP001177003">
    <property type="component" value="Chromosome 8"/>
</dbReference>
<keyword evidence="1" id="KW-0472">Membrane</keyword>
<keyword evidence="1" id="KW-1133">Transmembrane helix</keyword>
<sequence>MQHIKKDKIGIPIGVGITGGIDFRFLTFGGFKYLLFSGPWYFLFYVFLSVDSTFLLSNSKLPDIYPRLHLHPPPLSHLYGMCPVGIHFGFRVTASSSDRVHPPHYLLLMSTHLIQFTDHSSPHPRLPSYCYYAHPVHRFTVLSQFTIHLYRGRLESLGVMVAFRLQKFWDAKIASRIV</sequence>
<organism evidence="2 3">
    <name type="scientific">Lactuca saligna</name>
    <name type="common">Willowleaf lettuce</name>
    <dbReference type="NCBI Taxonomy" id="75948"/>
    <lineage>
        <taxon>Eukaryota</taxon>
        <taxon>Viridiplantae</taxon>
        <taxon>Streptophyta</taxon>
        <taxon>Embryophyta</taxon>
        <taxon>Tracheophyta</taxon>
        <taxon>Spermatophyta</taxon>
        <taxon>Magnoliopsida</taxon>
        <taxon>eudicotyledons</taxon>
        <taxon>Gunneridae</taxon>
        <taxon>Pentapetalae</taxon>
        <taxon>asterids</taxon>
        <taxon>campanulids</taxon>
        <taxon>Asterales</taxon>
        <taxon>Asteraceae</taxon>
        <taxon>Cichorioideae</taxon>
        <taxon>Cichorieae</taxon>
        <taxon>Lactucinae</taxon>
        <taxon>Lactuca</taxon>
    </lineage>
</organism>
<reference evidence="2" key="1">
    <citation type="submission" date="2023-04" db="EMBL/GenBank/DDBJ databases">
        <authorList>
            <person name="Vijverberg K."/>
            <person name="Xiong W."/>
            <person name="Schranz E."/>
        </authorList>
    </citation>
    <scope>NUCLEOTIDE SEQUENCE</scope>
</reference>
<evidence type="ECO:0000256" key="1">
    <source>
        <dbReference type="SAM" id="Phobius"/>
    </source>
</evidence>
<accession>A0AA35ZNM2</accession>
<dbReference type="AlphaFoldDB" id="A0AA35ZNM2"/>
<feature type="transmembrane region" description="Helical" evidence="1">
    <location>
        <begin position="40"/>
        <end position="57"/>
    </location>
</feature>
<proteinExistence type="predicted"/>
<keyword evidence="3" id="KW-1185">Reference proteome</keyword>
<evidence type="ECO:0000313" key="2">
    <source>
        <dbReference type="EMBL" id="CAI9295821.1"/>
    </source>
</evidence>
<keyword evidence="1" id="KW-0812">Transmembrane</keyword>
<gene>
    <name evidence="2" type="ORF">LSALG_LOCUS34740</name>
</gene>
<name>A0AA35ZNM2_LACSI</name>
<dbReference type="EMBL" id="OX465084">
    <property type="protein sequence ID" value="CAI9295821.1"/>
    <property type="molecule type" value="Genomic_DNA"/>
</dbReference>
<protein>
    <submittedName>
        <fullName evidence="2">Uncharacterized protein</fullName>
    </submittedName>
</protein>
<evidence type="ECO:0000313" key="3">
    <source>
        <dbReference type="Proteomes" id="UP001177003"/>
    </source>
</evidence>